<evidence type="ECO:0000313" key="3">
    <source>
        <dbReference type="Proteomes" id="UP000678228"/>
    </source>
</evidence>
<dbReference type="EMBL" id="JAGKSQ010000009">
    <property type="protein sequence ID" value="MBP3952983.1"/>
    <property type="molecule type" value="Genomic_DNA"/>
</dbReference>
<protein>
    <submittedName>
        <fullName evidence="2">Molybdopterin-guanine dinucleotide biosynthesis protein B</fullName>
    </submittedName>
</protein>
<organism evidence="2 3">
    <name type="scientific">Halalkalibacter suaedae</name>
    <dbReference type="NCBI Taxonomy" id="2822140"/>
    <lineage>
        <taxon>Bacteria</taxon>
        <taxon>Bacillati</taxon>
        <taxon>Bacillota</taxon>
        <taxon>Bacilli</taxon>
        <taxon>Bacillales</taxon>
        <taxon>Bacillaceae</taxon>
        <taxon>Halalkalibacter</taxon>
    </lineage>
</organism>
<evidence type="ECO:0000313" key="2">
    <source>
        <dbReference type="EMBL" id="MBP3952983.1"/>
    </source>
</evidence>
<dbReference type="PANTHER" id="PTHR40072:SF1">
    <property type="entry name" value="MOLYBDOPTERIN-GUANINE DINUCLEOTIDE BIOSYNTHESIS ADAPTER PROTEIN"/>
    <property type="match status" value="1"/>
</dbReference>
<dbReference type="GO" id="GO:0005525">
    <property type="term" value="F:GTP binding"/>
    <property type="evidence" value="ECO:0007669"/>
    <property type="project" value="InterPro"/>
</dbReference>
<dbReference type="SUPFAM" id="SSF52540">
    <property type="entry name" value="P-loop containing nucleoside triphosphate hydrolases"/>
    <property type="match status" value="1"/>
</dbReference>
<keyword evidence="3" id="KW-1185">Reference proteome</keyword>
<dbReference type="Pfam" id="PF03205">
    <property type="entry name" value="MobB"/>
    <property type="match status" value="1"/>
</dbReference>
<dbReference type="InterPro" id="IPR004435">
    <property type="entry name" value="MobB_dom"/>
</dbReference>
<dbReference type="InterPro" id="IPR052539">
    <property type="entry name" value="MGD_biosynthesis_adapter"/>
</dbReference>
<dbReference type="Gene3D" id="3.40.50.300">
    <property type="entry name" value="P-loop containing nucleotide triphosphate hydrolases"/>
    <property type="match status" value="1"/>
</dbReference>
<gene>
    <name evidence="2" type="primary">mobB</name>
    <name evidence="2" type="ORF">J7W16_17815</name>
</gene>
<accession>A0A940WYE2</accession>
<dbReference type="InterPro" id="IPR027417">
    <property type="entry name" value="P-loop_NTPase"/>
</dbReference>
<name>A0A940WYE2_9BACI</name>
<dbReference type="NCBIfam" id="TIGR00176">
    <property type="entry name" value="mobB"/>
    <property type="match status" value="1"/>
</dbReference>
<reference evidence="2" key="1">
    <citation type="submission" date="2021-03" db="EMBL/GenBank/DDBJ databases">
        <title>Bacillus suaedae sp. nov., isolated from Suaeda aralocaspica.</title>
        <authorList>
            <person name="Lei R.F.R."/>
        </authorList>
    </citation>
    <scope>NUCLEOTIDE SEQUENCE</scope>
    <source>
        <strain evidence="2">YZJH907-2</strain>
    </source>
</reference>
<dbReference type="AlphaFoldDB" id="A0A940WYE2"/>
<dbReference type="GO" id="GO:0006777">
    <property type="term" value="P:Mo-molybdopterin cofactor biosynthetic process"/>
    <property type="evidence" value="ECO:0007669"/>
    <property type="project" value="InterPro"/>
</dbReference>
<proteinExistence type="predicted"/>
<dbReference type="CDD" id="cd03116">
    <property type="entry name" value="MobB"/>
    <property type="match status" value="1"/>
</dbReference>
<dbReference type="PANTHER" id="PTHR40072">
    <property type="entry name" value="MOLYBDOPTERIN-GUANINE DINUCLEOTIDE BIOSYNTHESIS ADAPTER PROTEIN-RELATED"/>
    <property type="match status" value="1"/>
</dbReference>
<feature type="domain" description="Molybdopterin-guanine dinucleotide biosynthesis protein B (MobB)" evidence="1">
    <location>
        <begin position="9"/>
        <end position="141"/>
    </location>
</feature>
<evidence type="ECO:0000259" key="1">
    <source>
        <dbReference type="Pfam" id="PF03205"/>
    </source>
</evidence>
<dbReference type="Proteomes" id="UP000678228">
    <property type="component" value="Unassembled WGS sequence"/>
</dbReference>
<sequence>MALEQYCPVIQIVGYQNSGKTTLVEKIIKRFTSENYHVATIKHHGHGGSLKKSEPLKDSERHLEAGARITTVEGSGELLMHVKKDQWTLDRLIDLHRFFDPDLIVVEGYKQENYPKVVLLRGEEDLPLVERMSNILCIISWNDITVSESQPIFQISEQGSYLEYIFQKMRVN</sequence>
<comment type="caution">
    <text evidence="2">The sequence shown here is derived from an EMBL/GenBank/DDBJ whole genome shotgun (WGS) entry which is preliminary data.</text>
</comment>
<dbReference type="RefSeq" id="WP_210598841.1">
    <property type="nucleotide sequence ID" value="NZ_JAGKSQ010000009.1"/>
</dbReference>